<dbReference type="PANTHER" id="PTHR43176:SF3">
    <property type="entry name" value="3-HYDROXYISOBUTYRYL-COA HYDROLASE, MITOCHONDRIAL"/>
    <property type="match status" value="1"/>
</dbReference>
<evidence type="ECO:0000256" key="3">
    <source>
        <dbReference type="ARBA" id="ARBA00022801"/>
    </source>
</evidence>
<protein>
    <recommendedName>
        <fullName evidence="2">3-hydroxyisobutyryl-CoA hydrolase</fullName>
        <ecNumber evidence="2">3.1.2.4</ecNumber>
    </recommendedName>
</protein>
<dbReference type="CDD" id="cd06558">
    <property type="entry name" value="crotonase-like"/>
    <property type="match status" value="1"/>
</dbReference>
<evidence type="ECO:0000256" key="2">
    <source>
        <dbReference type="ARBA" id="ARBA00011915"/>
    </source>
</evidence>
<sequence length="358" mass="38873">MADYLQTRVADGVGYLTLTRQRALNALNFALVTALTDALTRWRTDPEVAVVVLASDNERALCAGGDLRELYGLLSRGELERIRSFFWHEYRLDAMIASYPKPVVAIMDGITMGGGVGIAGHADVRVVTEWSRIAMPETRIGFAPDAGGSWLLARAPGETGLYLGLNSEEMDAADALYAGFADVFVPRERLSALLQVLAERAGSCDPAEIALLFTESPPPSKLARLRSWIDACYSAPTVPEIVARLRAIPEDAPHRTADELLALSPTAVAITLAAIRCARRMPQLEDVLEQEFYLGTWFAGHPDFQEGVRALIIDKDSKPAWHPATLAELPPDLGERVLAAAGSSQALFLSVMRSDEGD</sequence>
<dbReference type="Gene3D" id="3.90.226.10">
    <property type="entry name" value="2-enoyl-CoA Hydratase, Chain A, domain 1"/>
    <property type="match status" value="1"/>
</dbReference>
<dbReference type="NCBIfam" id="NF004127">
    <property type="entry name" value="PRK05617.1"/>
    <property type="match status" value="1"/>
</dbReference>
<dbReference type="GO" id="GO:0003860">
    <property type="term" value="F:3-hydroxyisobutyryl-CoA hydrolase activity"/>
    <property type="evidence" value="ECO:0007669"/>
    <property type="project" value="UniProtKB-EC"/>
</dbReference>
<evidence type="ECO:0000259" key="4">
    <source>
        <dbReference type="Pfam" id="PF16113"/>
    </source>
</evidence>
<dbReference type="AlphaFoldDB" id="A0A2A6FTS9"/>
<dbReference type="SUPFAM" id="SSF52096">
    <property type="entry name" value="ClpP/crotonase"/>
    <property type="match status" value="1"/>
</dbReference>
<keyword evidence="3 5" id="KW-0378">Hydrolase</keyword>
<dbReference type="Pfam" id="PF16113">
    <property type="entry name" value="ECH_2"/>
    <property type="match status" value="1"/>
</dbReference>
<dbReference type="GO" id="GO:0006574">
    <property type="term" value="P:L-valine catabolic process"/>
    <property type="evidence" value="ECO:0007669"/>
    <property type="project" value="TreeGrafter"/>
</dbReference>
<gene>
    <name evidence="5" type="ORF">B5766_01550</name>
</gene>
<dbReference type="PANTHER" id="PTHR43176">
    <property type="entry name" value="3-HYDROXYISOBUTYRYL-COA HYDROLASE-RELATED"/>
    <property type="match status" value="1"/>
</dbReference>
<evidence type="ECO:0000313" key="6">
    <source>
        <dbReference type="Proteomes" id="UP000219994"/>
    </source>
</evidence>
<accession>A0A2A6FTS9</accession>
<dbReference type="GO" id="GO:0005829">
    <property type="term" value="C:cytosol"/>
    <property type="evidence" value="ECO:0007669"/>
    <property type="project" value="TreeGrafter"/>
</dbReference>
<dbReference type="InterPro" id="IPR029045">
    <property type="entry name" value="ClpP/crotonase-like_dom_sf"/>
</dbReference>
<comment type="catalytic activity">
    <reaction evidence="1">
        <text>3-hydroxy-2-methylpropanoyl-CoA + H2O = 3-hydroxy-2-methylpropanoate + CoA + H(+)</text>
        <dbReference type="Rhea" id="RHEA:20888"/>
        <dbReference type="ChEBI" id="CHEBI:11805"/>
        <dbReference type="ChEBI" id="CHEBI:15377"/>
        <dbReference type="ChEBI" id="CHEBI:15378"/>
        <dbReference type="ChEBI" id="CHEBI:57287"/>
        <dbReference type="ChEBI" id="CHEBI:57340"/>
        <dbReference type="EC" id="3.1.2.4"/>
    </reaction>
</comment>
<name>A0A2A6FTS9_9MICO</name>
<dbReference type="InterPro" id="IPR032259">
    <property type="entry name" value="HIBYL-CoA-H"/>
</dbReference>
<dbReference type="Proteomes" id="UP000219994">
    <property type="component" value="Unassembled WGS sequence"/>
</dbReference>
<dbReference type="EC" id="3.1.2.4" evidence="2"/>
<organism evidence="5 6">
    <name type="scientific">Candidatus Lumbricidiphila eiseniae</name>
    <dbReference type="NCBI Taxonomy" id="1969409"/>
    <lineage>
        <taxon>Bacteria</taxon>
        <taxon>Bacillati</taxon>
        <taxon>Actinomycetota</taxon>
        <taxon>Actinomycetes</taxon>
        <taxon>Micrococcales</taxon>
        <taxon>Microbacteriaceae</taxon>
        <taxon>Candidatus Lumbricidiphila</taxon>
    </lineage>
</organism>
<comment type="caution">
    <text evidence="5">The sequence shown here is derived from an EMBL/GenBank/DDBJ whole genome shotgun (WGS) entry which is preliminary data.</text>
</comment>
<evidence type="ECO:0000313" key="5">
    <source>
        <dbReference type="EMBL" id="PDQ36272.1"/>
    </source>
</evidence>
<dbReference type="InterPro" id="IPR045004">
    <property type="entry name" value="ECH_dom"/>
</dbReference>
<reference evidence="6" key="1">
    <citation type="submission" date="2017-03" db="EMBL/GenBank/DDBJ databases">
        <authorList>
            <person name="Lund M.B."/>
        </authorList>
    </citation>
    <scope>NUCLEOTIDE SEQUENCE [LARGE SCALE GENOMIC DNA]</scope>
</reference>
<feature type="domain" description="Enoyl-CoA hydratase/isomerase" evidence="4">
    <location>
        <begin position="14"/>
        <end position="334"/>
    </location>
</feature>
<evidence type="ECO:0000256" key="1">
    <source>
        <dbReference type="ARBA" id="ARBA00001709"/>
    </source>
</evidence>
<proteinExistence type="predicted"/>
<dbReference type="EMBL" id="NAEP01000018">
    <property type="protein sequence ID" value="PDQ36272.1"/>
    <property type="molecule type" value="Genomic_DNA"/>
</dbReference>